<feature type="transmembrane region" description="Helical" evidence="13">
    <location>
        <begin position="278"/>
        <end position="303"/>
    </location>
</feature>
<gene>
    <name evidence="15" type="ORF">CLP_0830</name>
</gene>
<dbReference type="InterPro" id="IPR000515">
    <property type="entry name" value="MetI-like"/>
</dbReference>
<dbReference type="InterPro" id="IPR035906">
    <property type="entry name" value="MetI-like_sf"/>
</dbReference>
<evidence type="ECO:0000256" key="5">
    <source>
        <dbReference type="ARBA" id="ARBA00022692"/>
    </source>
</evidence>
<keyword evidence="4" id="KW-0533">Nickel</keyword>
<feature type="transmembrane region" description="Helical" evidence="13">
    <location>
        <begin position="9"/>
        <end position="30"/>
    </location>
</feature>
<organism evidence="15 16">
    <name type="scientific">Clostridium butyricum E4 str. BoNT E BL5262</name>
    <dbReference type="NCBI Taxonomy" id="632245"/>
    <lineage>
        <taxon>Bacteria</taxon>
        <taxon>Bacillati</taxon>
        <taxon>Bacillota</taxon>
        <taxon>Clostridia</taxon>
        <taxon>Eubacteriales</taxon>
        <taxon>Clostridiaceae</taxon>
        <taxon>Clostridium</taxon>
    </lineage>
</organism>
<keyword evidence="8" id="KW-0921">Nickel transport</keyword>
<dbReference type="SUPFAM" id="SSF161098">
    <property type="entry name" value="MetI-like"/>
    <property type="match status" value="1"/>
</dbReference>
<feature type="transmembrane region" description="Helical" evidence="13">
    <location>
        <begin position="105"/>
        <end position="126"/>
    </location>
</feature>
<keyword evidence="3" id="KW-1003">Cell membrane</keyword>
<evidence type="ECO:0000313" key="16">
    <source>
        <dbReference type="Proteomes" id="UP000003081"/>
    </source>
</evidence>
<dbReference type="Gene3D" id="1.10.3720.10">
    <property type="entry name" value="MetI-like"/>
    <property type="match status" value="1"/>
</dbReference>
<dbReference type="STRING" id="1492.ATN24_19070"/>
<feature type="transmembrane region" description="Helical" evidence="13">
    <location>
        <begin position="177"/>
        <end position="195"/>
    </location>
</feature>
<feature type="transmembrane region" description="Helical" evidence="13">
    <location>
        <begin position="138"/>
        <end position="157"/>
    </location>
</feature>
<dbReference type="CDD" id="cd06261">
    <property type="entry name" value="TM_PBP2"/>
    <property type="match status" value="1"/>
</dbReference>
<comment type="subcellular location">
    <subcellularLocation>
        <location evidence="1 13">Cell membrane</location>
        <topology evidence="1 13">Multi-pass membrane protein</topology>
    </subcellularLocation>
</comment>
<comment type="similarity">
    <text evidence="10">Belongs to the binding-protein-dependent transport system permease family. OppBC subfamily.</text>
</comment>
<dbReference type="PANTHER" id="PTHR43163">
    <property type="entry name" value="DIPEPTIDE TRANSPORT SYSTEM PERMEASE PROTEIN DPPB-RELATED"/>
    <property type="match status" value="1"/>
</dbReference>
<evidence type="ECO:0000259" key="14">
    <source>
        <dbReference type="PROSITE" id="PS50928"/>
    </source>
</evidence>
<dbReference type="PANTHER" id="PTHR43163:SF6">
    <property type="entry name" value="DIPEPTIDE TRANSPORT SYSTEM PERMEASE PROTEIN DPPB-RELATED"/>
    <property type="match status" value="1"/>
</dbReference>
<evidence type="ECO:0000256" key="4">
    <source>
        <dbReference type="ARBA" id="ARBA00022596"/>
    </source>
</evidence>
<keyword evidence="7" id="KW-0406">Ion transport</keyword>
<accession>C4ICF3</accession>
<keyword evidence="16" id="KW-1185">Reference proteome</keyword>
<dbReference type="PROSITE" id="PS50928">
    <property type="entry name" value="ABC_TM1"/>
    <property type="match status" value="1"/>
</dbReference>
<dbReference type="NCBIfam" id="NF045470">
    <property type="entry name" value="Opp2B"/>
    <property type="match status" value="1"/>
</dbReference>
<evidence type="ECO:0000256" key="6">
    <source>
        <dbReference type="ARBA" id="ARBA00022989"/>
    </source>
</evidence>
<comment type="subunit">
    <text evidence="11">The complex is composed of two ATP-binding proteins (NikD and NikE), two transmembrane proteins (NikB and NikC) and a solute-binding protein (NikA).</text>
</comment>
<sequence>MRKYITRRILLAVPMLFAISFIAFVLINFMPSDPAEVALRVNEIIPTDEAVASMRAQLGLDDPFLVRYFRWLADYLRFDFGVSYTNTNRTVISEIVRCIPQTLNLAAMSLVIVLAVSIPIGVLSAVYKNSLFDRIIRFFVFIGTAMPNYWLGLVLIWLFGVKLKFLPTNGATSFKHYILPAITLSMTYISTYVRLIRNSMLDNMTENYAFYAEVRGIKKSVIVYKHVLKNSLQSSMNALGMSIVQLISGTVVVENIFAIPGIGRLCISAIFNRDYPVIQAYILMMGVMFVFCNLAIDIVQCFIDPRMKRGIQ</sequence>
<dbReference type="InterPro" id="IPR050045">
    <property type="entry name" value="Opp2B"/>
</dbReference>
<dbReference type="Pfam" id="PF19300">
    <property type="entry name" value="BPD_transp_1_N"/>
    <property type="match status" value="1"/>
</dbReference>
<keyword evidence="9 13" id="KW-0472">Membrane</keyword>
<dbReference type="AlphaFoldDB" id="C4ICF3"/>
<dbReference type="NCBIfam" id="NF045469">
    <property type="entry name" value="Opp1B"/>
    <property type="match status" value="1"/>
</dbReference>
<feature type="transmembrane region" description="Helical" evidence="13">
    <location>
        <begin position="238"/>
        <end position="258"/>
    </location>
</feature>
<dbReference type="EMBL" id="ACOM01000001">
    <property type="protein sequence ID" value="EEP56363.1"/>
    <property type="molecule type" value="Genomic_DNA"/>
</dbReference>
<dbReference type="GO" id="GO:0015099">
    <property type="term" value="F:nickel cation transmembrane transporter activity"/>
    <property type="evidence" value="ECO:0007669"/>
    <property type="project" value="InterPro"/>
</dbReference>
<dbReference type="InterPro" id="IPR050036">
    <property type="entry name" value="CntB"/>
</dbReference>
<dbReference type="RefSeq" id="WP_003413420.1">
    <property type="nucleotide sequence ID" value="NZ_ACOM01000001.1"/>
</dbReference>
<evidence type="ECO:0000256" key="11">
    <source>
        <dbReference type="ARBA" id="ARBA00038669"/>
    </source>
</evidence>
<evidence type="ECO:0000256" key="8">
    <source>
        <dbReference type="ARBA" id="ARBA00023112"/>
    </source>
</evidence>
<dbReference type="GO" id="GO:0005886">
    <property type="term" value="C:plasma membrane"/>
    <property type="evidence" value="ECO:0007669"/>
    <property type="project" value="UniProtKB-SubCell"/>
</dbReference>
<evidence type="ECO:0000256" key="13">
    <source>
        <dbReference type="RuleBase" id="RU363032"/>
    </source>
</evidence>
<evidence type="ECO:0000256" key="1">
    <source>
        <dbReference type="ARBA" id="ARBA00004651"/>
    </source>
</evidence>
<proteinExistence type="inferred from homology"/>
<evidence type="ECO:0000256" key="3">
    <source>
        <dbReference type="ARBA" id="ARBA00022475"/>
    </source>
</evidence>
<name>C4ICF3_CLOBU</name>
<evidence type="ECO:0000256" key="12">
    <source>
        <dbReference type="ARBA" id="ARBA00044774"/>
    </source>
</evidence>
<keyword evidence="6 13" id="KW-1133">Transmembrane helix</keyword>
<evidence type="ECO:0000256" key="9">
    <source>
        <dbReference type="ARBA" id="ARBA00023136"/>
    </source>
</evidence>
<evidence type="ECO:0000256" key="7">
    <source>
        <dbReference type="ARBA" id="ARBA00023065"/>
    </source>
</evidence>
<keyword evidence="2 13" id="KW-0813">Transport</keyword>
<feature type="domain" description="ABC transmembrane type-1" evidence="14">
    <location>
        <begin position="99"/>
        <end position="300"/>
    </location>
</feature>
<keyword evidence="5 13" id="KW-0812">Transmembrane</keyword>
<evidence type="ECO:0000256" key="2">
    <source>
        <dbReference type="ARBA" id="ARBA00022448"/>
    </source>
</evidence>
<reference evidence="15 16" key="1">
    <citation type="submission" date="2009-08" db="EMBL/GenBank/DDBJ databases">
        <authorList>
            <person name="Shrivastava S."/>
            <person name="Brinkac L.B."/>
            <person name="Brown J.L."/>
            <person name="Bruce D.B."/>
            <person name="Detter C."/>
            <person name="Green L.D."/>
            <person name="Munk C.A."/>
            <person name="Rogers Y.C."/>
            <person name="Tapia R."/>
            <person name="Sims D.R."/>
            <person name="Smith L.A."/>
            <person name="Smith T.J."/>
            <person name="Sutton G."/>
            <person name="Brettin T."/>
        </authorList>
    </citation>
    <scope>NUCLEOTIDE SEQUENCE [LARGE SCALE GENOMIC DNA]</scope>
    <source>
        <strain evidence="16">E4 str. BoNT E BL5262</strain>
    </source>
</reference>
<dbReference type="HOGENOM" id="CLU_036879_0_2_9"/>
<dbReference type="InterPro" id="IPR045621">
    <property type="entry name" value="BPD_transp_1_N"/>
</dbReference>
<evidence type="ECO:0000256" key="10">
    <source>
        <dbReference type="ARBA" id="ARBA00024202"/>
    </source>
</evidence>
<dbReference type="eggNOG" id="COG0601">
    <property type="taxonomic scope" value="Bacteria"/>
</dbReference>
<evidence type="ECO:0000313" key="15">
    <source>
        <dbReference type="EMBL" id="EEP56363.1"/>
    </source>
</evidence>
<protein>
    <recommendedName>
        <fullName evidence="12">Nickel import system permease protein NikB</fullName>
    </recommendedName>
</protein>
<dbReference type="Pfam" id="PF00528">
    <property type="entry name" value="BPD_transp_1"/>
    <property type="match status" value="1"/>
</dbReference>
<comment type="caution">
    <text evidence="15">The sequence shown here is derived from an EMBL/GenBank/DDBJ whole genome shotgun (WGS) entry which is preliminary data.</text>
</comment>
<dbReference type="Proteomes" id="UP000003081">
    <property type="component" value="Unassembled WGS sequence"/>
</dbReference>